<evidence type="ECO:0000256" key="2">
    <source>
        <dbReference type="ARBA" id="ARBA00023157"/>
    </source>
</evidence>
<dbReference type="EMBL" id="CM002295">
    <property type="protein sequence ID" value="ESW13469.1"/>
    <property type="molecule type" value="Genomic_DNA"/>
</dbReference>
<reference evidence="7" key="1">
    <citation type="journal article" date="2014" name="Nat. Genet.">
        <title>A reference genome for common bean and genome-wide analysis of dual domestications.</title>
        <authorList>
            <person name="Schmutz J."/>
            <person name="McClean P.E."/>
            <person name="Mamidi S."/>
            <person name="Wu G.A."/>
            <person name="Cannon S.B."/>
            <person name="Grimwood J."/>
            <person name="Jenkins J."/>
            <person name="Shu S."/>
            <person name="Song Q."/>
            <person name="Chavarro C."/>
            <person name="Torres-Torres M."/>
            <person name="Geffroy V."/>
            <person name="Moghaddam S.M."/>
            <person name="Gao D."/>
            <person name="Abernathy B."/>
            <person name="Barry K."/>
            <person name="Blair M."/>
            <person name="Brick M.A."/>
            <person name="Chovatia M."/>
            <person name="Gepts P."/>
            <person name="Goodstein D.M."/>
            <person name="Gonzales M."/>
            <person name="Hellsten U."/>
            <person name="Hyten D.L."/>
            <person name="Jia G."/>
            <person name="Kelly J.D."/>
            <person name="Kudrna D."/>
            <person name="Lee R."/>
            <person name="Richard M.M."/>
            <person name="Miklas P.N."/>
            <person name="Osorno J.M."/>
            <person name="Rodrigues J."/>
            <person name="Thareau V."/>
            <person name="Urrea C.A."/>
            <person name="Wang M."/>
            <person name="Yu Y."/>
            <person name="Zhang M."/>
            <person name="Wing R.A."/>
            <person name="Cregan P.B."/>
            <person name="Rokhsar D.S."/>
            <person name="Jackson S.A."/>
        </authorList>
    </citation>
    <scope>NUCLEOTIDE SEQUENCE [LARGE SCALE GENOMIC DNA]</scope>
    <source>
        <strain evidence="7">cv. G19833</strain>
    </source>
</reference>
<dbReference type="STRING" id="3885.V7B6M7"/>
<keyword evidence="4" id="KW-0732">Signal</keyword>
<dbReference type="SMART" id="SM00499">
    <property type="entry name" value="AAI"/>
    <property type="match status" value="1"/>
</dbReference>
<accession>V7B6M7</accession>
<dbReference type="OMA" id="TICKIHI"/>
<keyword evidence="7" id="KW-1185">Reference proteome</keyword>
<dbReference type="Proteomes" id="UP000000226">
    <property type="component" value="Chromosome 8"/>
</dbReference>
<dbReference type="GO" id="GO:0008289">
    <property type="term" value="F:lipid binding"/>
    <property type="evidence" value="ECO:0007669"/>
    <property type="project" value="UniProtKB-KW"/>
</dbReference>
<keyword evidence="2" id="KW-1015">Disulfide bond</keyword>
<dbReference type="InterPro" id="IPR036312">
    <property type="entry name" value="Bifun_inhib/LTP/seed_sf"/>
</dbReference>
<dbReference type="SUPFAM" id="SSF47699">
    <property type="entry name" value="Bifunctional inhibitor/lipid-transfer protein/seed storage 2S albumin"/>
    <property type="match status" value="1"/>
</dbReference>
<comment type="similarity">
    <text evidence="1 3">Belongs to the plant LTP family.</text>
</comment>
<evidence type="ECO:0000256" key="3">
    <source>
        <dbReference type="RuleBase" id="RU000628"/>
    </source>
</evidence>
<feature type="domain" description="Bifunctional inhibitor/plant lipid transfer protein/seed storage helical" evidence="5">
    <location>
        <begin position="30"/>
        <end position="115"/>
    </location>
</feature>
<evidence type="ECO:0000259" key="5">
    <source>
        <dbReference type="SMART" id="SM00499"/>
    </source>
</evidence>
<dbReference type="Pfam" id="PF00234">
    <property type="entry name" value="Tryp_alpha_amyl"/>
    <property type="match status" value="1"/>
</dbReference>
<evidence type="ECO:0000256" key="1">
    <source>
        <dbReference type="ARBA" id="ARBA00009748"/>
    </source>
</evidence>
<dbReference type="SMR" id="V7B6M7"/>
<evidence type="ECO:0000256" key="4">
    <source>
        <dbReference type="SAM" id="SignalP"/>
    </source>
</evidence>
<dbReference type="GO" id="GO:0006869">
    <property type="term" value="P:lipid transport"/>
    <property type="evidence" value="ECO:0007669"/>
    <property type="project" value="InterPro"/>
</dbReference>
<feature type="chain" id="PRO_5004756330" description="Non-specific lipid-transfer protein" evidence="4">
    <location>
        <begin position="28"/>
        <end position="120"/>
    </location>
</feature>
<dbReference type="PROSITE" id="PS00597">
    <property type="entry name" value="PLANT_LTP"/>
    <property type="match status" value="1"/>
</dbReference>
<keyword evidence="3" id="KW-0446">Lipid-binding</keyword>
<gene>
    <name evidence="6" type="ORF">PHAVU_008G199100g</name>
</gene>
<dbReference type="InterPro" id="IPR000528">
    <property type="entry name" value="Plant_nsLTP"/>
</dbReference>
<proteinExistence type="inferred from homology"/>
<keyword evidence="3" id="KW-0813">Transport</keyword>
<dbReference type="PRINTS" id="PR00382">
    <property type="entry name" value="LIPIDTRNSFER"/>
</dbReference>
<dbReference type="Gene3D" id="1.10.110.10">
    <property type="entry name" value="Plant lipid-transfer and hydrophobic proteins"/>
    <property type="match status" value="1"/>
</dbReference>
<evidence type="ECO:0000313" key="6">
    <source>
        <dbReference type="EMBL" id="ESW13469.1"/>
    </source>
</evidence>
<evidence type="ECO:0000313" key="7">
    <source>
        <dbReference type="Proteomes" id="UP000000226"/>
    </source>
</evidence>
<dbReference type="AlphaFoldDB" id="V7B6M7"/>
<dbReference type="Gramene" id="ESW13469">
    <property type="protein sequence ID" value="ESW13469"/>
    <property type="gene ID" value="PHAVU_008G199100g"/>
</dbReference>
<sequence length="120" mass="12440">MKRVSASVLPLAVVLVLTVAAMKPVNGFSCLKAKLSLVSCLPFLTDGADAPSTDCCSAVSDVKASAPTKPELREACECLVQGASDIPGLDKDRGTQIPKLCNVDVGFPITKDFNCSAISP</sequence>
<name>V7B6M7_PHAVU</name>
<dbReference type="InterPro" id="IPR016140">
    <property type="entry name" value="Bifunc_inhib/LTP/seed_store"/>
</dbReference>
<dbReference type="PhylomeDB" id="V7B6M7"/>
<protein>
    <recommendedName>
        <fullName evidence="3">Non-specific lipid-transfer protein</fullName>
    </recommendedName>
</protein>
<dbReference type="OrthoDB" id="1403824at2759"/>
<comment type="function">
    <text evidence="3">Plant non-specific lipid-transfer proteins transfer phospholipids as well as galactolipids across membranes. May play a role in wax or cutin deposition in the cell walls of expanding epidermal cells and certain secretory tissues.</text>
</comment>
<organism evidence="6 7">
    <name type="scientific">Phaseolus vulgaris</name>
    <name type="common">Kidney bean</name>
    <name type="synonym">French bean</name>
    <dbReference type="NCBI Taxonomy" id="3885"/>
    <lineage>
        <taxon>Eukaryota</taxon>
        <taxon>Viridiplantae</taxon>
        <taxon>Streptophyta</taxon>
        <taxon>Embryophyta</taxon>
        <taxon>Tracheophyta</taxon>
        <taxon>Spermatophyta</taxon>
        <taxon>Magnoliopsida</taxon>
        <taxon>eudicotyledons</taxon>
        <taxon>Gunneridae</taxon>
        <taxon>Pentapetalae</taxon>
        <taxon>rosids</taxon>
        <taxon>fabids</taxon>
        <taxon>Fabales</taxon>
        <taxon>Fabaceae</taxon>
        <taxon>Papilionoideae</taxon>
        <taxon>50 kb inversion clade</taxon>
        <taxon>NPAAA clade</taxon>
        <taxon>indigoferoid/millettioid clade</taxon>
        <taxon>Phaseoleae</taxon>
        <taxon>Phaseolus</taxon>
    </lineage>
</organism>
<feature type="signal peptide" evidence="4">
    <location>
        <begin position="1"/>
        <end position="27"/>
    </location>
</feature>
<dbReference type="CDD" id="cd01960">
    <property type="entry name" value="nsLTP1"/>
    <property type="match status" value="1"/>
</dbReference>
<dbReference type="PANTHER" id="PTHR33076">
    <property type="entry name" value="NON-SPECIFIC LIPID-TRANSFER PROTEIN 2-RELATED"/>
    <property type="match status" value="1"/>
</dbReference>